<keyword evidence="2" id="KW-1185">Reference proteome</keyword>
<evidence type="ECO:0000313" key="1">
    <source>
        <dbReference type="EMBL" id="MDV4343072.1"/>
    </source>
</evidence>
<organism evidence="1 2">
    <name type="scientific">Methanoculleus nereidis</name>
    <dbReference type="NCBI Taxonomy" id="2735141"/>
    <lineage>
        <taxon>Archaea</taxon>
        <taxon>Methanobacteriati</taxon>
        <taxon>Methanobacteriota</taxon>
        <taxon>Stenosarchaea group</taxon>
        <taxon>Methanomicrobia</taxon>
        <taxon>Methanomicrobiales</taxon>
        <taxon>Methanomicrobiaceae</taxon>
        <taxon>Methanoculleus</taxon>
    </lineage>
</organism>
<comment type="caution">
    <text evidence="1">The sequence shown here is derived from an EMBL/GenBank/DDBJ whole genome shotgun (WGS) entry which is preliminary data.</text>
</comment>
<reference evidence="1 2" key="1">
    <citation type="submission" date="2020-05" db="EMBL/GenBank/DDBJ databases">
        <title>Isolation and characterization of methanoarchaea from a cold seep at offshore SW Taiwan.</title>
        <authorList>
            <person name="Chen Y.-W."/>
            <person name="Chen S.-C."/>
            <person name="Lai M.-C."/>
        </authorList>
    </citation>
    <scope>NUCLEOTIDE SEQUENCE [LARGE SCALE GENOMIC DNA]</scope>
    <source>
        <strain evidence="1 2">YWC-01</strain>
    </source>
</reference>
<protein>
    <submittedName>
        <fullName evidence="1">Uncharacterized protein</fullName>
    </submittedName>
</protein>
<dbReference type="RefSeq" id="WP_317296257.1">
    <property type="nucleotide sequence ID" value="NZ_JABFFQ010000005.1"/>
</dbReference>
<dbReference type="Proteomes" id="UP001273768">
    <property type="component" value="Unassembled WGS sequence"/>
</dbReference>
<sequence length="137" mass="15856">MKDVFDVFNEGFEEITRMVEQGNYKGPFVYSSNLTLFSTLLDYEDGILVSEILEGVFSQVGPFAEELGAEEIRSINEQLAAQMKIITDSYRTEDKNALYQALRDLRSIATKFQIKCMRSRPMKVQRQTRLNIGDKYY</sequence>
<dbReference type="EMBL" id="JABFFQ010000005">
    <property type="protein sequence ID" value="MDV4343072.1"/>
    <property type="molecule type" value="Genomic_DNA"/>
</dbReference>
<evidence type="ECO:0000313" key="2">
    <source>
        <dbReference type="Proteomes" id="UP001273768"/>
    </source>
</evidence>
<accession>A0ABU3Z2N4</accession>
<proteinExistence type="predicted"/>
<name>A0ABU3Z2N4_9EURY</name>
<gene>
    <name evidence="1" type="ORF">HL657_07790</name>
</gene>